<feature type="compositionally biased region" description="Polar residues" evidence="1">
    <location>
        <begin position="152"/>
        <end position="161"/>
    </location>
</feature>
<reference evidence="3" key="1">
    <citation type="submission" date="2023-02" db="EMBL/GenBank/DDBJ databases">
        <title>Colletotrichum kahawae CIFC_Que2 genome sequencing and assembly.</title>
        <authorList>
            <person name="Baroncelli R."/>
        </authorList>
    </citation>
    <scope>NUCLEOTIDE SEQUENCE</scope>
    <source>
        <strain evidence="3">CIFC_Que2</strain>
    </source>
</reference>
<dbReference type="Proteomes" id="UP001281614">
    <property type="component" value="Unassembled WGS sequence"/>
</dbReference>
<keyword evidence="2" id="KW-0472">Membrane</keyword>
<feature type="region of interest" description="Disordered" evidence="1">
    <location>
        <begin position="136"/>
        <end position="178"/>
    </location>
</feature>
<keyword evidence="2" id="KW-1133">Transmembrane helix</keyword>
<dbReference type="EMBL" id="VYYT01000001">
    <property type="protein sequence ID" value="KAK2780309.1"/>
    <property type="molecule type" value="Genomic_DNA"/>
</dbReference>
<sequence>MVIATTRSPTTLRTFGRNFASLQSRTSIDAPMPSRANWWLQHHRPTALHTSRNPTPPIALHTMGTRVPRLQQHDNFPAARPFTMTHLLQPRSALPAASPFSTAQSLRQRYNFPAAGPVTDARSLRRRCQISGRRLARNPQHLQRRRARMALTPNTRPTRSNNHGRRETAPEPTTETPPEEPLLYRLISYSVVLSIFTLVAYLWISGDASSFRHAEGNIIEIFQAKVNQANIIVSSASLTWNFDFAADVFFTQFHVGHDIYVYAHNTQAGGNSPGQVHLSSSGVFMLRGRPAAKKGRRTSRKKNAPLPT</sequence>
<evidence type="ECO:0000313" key="4">
    <source>
        <dbReference type="Proteomes" id="UP001281614"/>
    </source>
</evidence>
<keyword evidence="2" id="KW-0812">Transmembrane</keyword>
<gene>
    <name evidence="3" type="ORF">CKAH01_00253</name>
</gene>
<accession>A0AAD9YZ16</accession>
<organism evidence="3 4">
    <name type="scientific">Colletotrichum kahawae</name>
    <name type="common">Coffee berry disease fungus</name>
    <dbReference type="NCBI Taxonomy" id="34407"/>
    <lineage>
        <taxon>Eukaryota</taxon>
        <taxon>Fungi</taxon>
        <taxon>Dikarya</taxon>
        <taxon>Ascomycota</taxon>
        <taxon>Pezizomycotina</taxon>
        <taxon>Sordariomycetes</taxon>
        <taxon>Hypocreomycetidae</taxon>
        <taxon>Glomerellales</taxon>
        <taxon>Glomerellaceae</taxon>
        <taxon>Colletotrichum</taxon>
        <taxon>Colletotrichum gloeosporioides species complex</taxon>
    </lineage>
</organism>
<dbReference type="AlphaFoldDB" id="A0AAD9YZ16"/>
<evidence type="ECO:0000256" key="2">
    <source>
        <dbReference type="SAM" id="Phobius"/>
    </source>
</evidence>
<protein>
    <submittedName>
        <fullName evidence="3">Uncharacterized protein</fullName>
    </submittedName>
</protein>
<name>A0AAD9YZ16_COLKA</name>
<proteinExistence type="predicted"/>
<comment type="caution">
    <text evidence="3">The sequence shown here is derived from an EMBL/GenBank/DDBJ whole genome shotgun (WGS) entry which is preliminary data.</text>
</comment>
<evidence type="ECO:0000256" key="1">
    <source>
        <dbReference type="SAM" id="MobiDB-lite"/>
    </source>
</evidence>
<feature type="transmembrane region" description="Helical" evidence="2">
    <location>
        <begin position="182"/>
        <end position="204"/>
    </location>
</feature>
<evidence type="ECO:0000313" key="3">
    <source>
        <dbReference type="EMBL" id="KAK2780309.1"/>
    </source>
</evidence>
<keyword evidence="4" id="KW-1185">Reference proteome</keyword>